<accession>A0A8H3EX32</accession>
<feature type="compositionally biased region" description="Polar residues" evidence="1">
    <location>
        <begin position="229"/>
        <end position="240"/>
    </location>
</feature>
<feature type="region of interest" description="Disordered" evidence="1">
    <location>
        <begin position="189"/>
        <end position="264"/>
    </location>
</feature>
<gene>
    <name evidence="2" type="ORF">GOMPHAMPRED_007882</name>
</gene>
<protein>
    <submittedName>
        <fullName evidence="2">Uncharacterized protein</fullName>
    </submittedName>
</protein>
<name>A0A8H3EX32_9LECA</name>
<feature type="region of interest" description="Disordered" evidence="1">
    <location>
        <begin position="50"/>
        <end position="157"/>
    </location>
</feature>
<evidence type="ECO:0000313" key="3">
    <source>
        <dbReference type="Proteomes" id="UP000664169"/>
    </source>
</evidence>
<feature type="compositionally biased region" description="Low complexity" evidence="1">
    <location>
        <begin position="207"/>
        <end position="227"/>
    </location>
</feature>
<keyword evidence="3" id="KW-1185">Reference proteome</keyword>
<dbReference type="EMBL" id="CAJPDQ010000008">
    <property type="protein sequence ID" value="CAF9913383.1"/>
    <property type="molecule type" value="Genomic_DNA"/>
</dbReference>
<dbReference type="AlphaFoldDB" id="A0A8H3EX32"/>
<evidence type="ECO:0000313" key="2">
    <source>
        <dbReference type="EMBL" id="CAF9913383.1"/>
    </source>
</evidence>
<evidence type="ECO:0000256" key="1">
    <source>
        <dbReference type="SAM" id="MobiDB-lite"/>
    </source>
</evidence>
<dbReference type="Proteomes" id="UP000664169">
    <property type="component" value="Unassembled WGS sequence"/>
</dbReference>
<organism evidence="2 3">
    <name type="scientific">Gomphillus americanus</name>
    <dbReference type="NCBI Taxonomy" id="1940652"/>
    <lineage>
        <taxon>Eukaryota</taxon>
        <taxon>Fungi</taxon>
        <taxon>Dikarya</taxon>
        <taxon>Ascomycota</taxon>
        <taxon>Pezizomycotina</taxon>
        <taxon>Lecanoromycetes</taxon>
        <taxon>OSLEUM clade</taxon>
        <taxon>Ostropomycetidae</taxon>
        <taxon>Ostropales</taxon>
        <taxon>Graphidaceae</taxon>
        <taxon>Gomphilloideae</taxon>
        <taxon>Gomphillus</taxon>
    </lineage>
</organism>
<feature type="compositionally biased region" description="Low complexity" evidence="1">
    <location>
        <begin position="93"/>
        <end position="110"/>
    </location>
</feature>
<feature type="compositionally biased region" description="Basic and acidic residues" evidence="1">
    <location>
        <begin position="243"/>
        <end position="257"/>
    </location>
</feature>
<comment type="caution">
    <text evidence="2">The sequence shown here is derived from an EMBL/GenBank/DDBJ whole genome shotgun (WGS) entry which is preliminary data.</text>
</comment>
<reference evidence="2" key="1">
    <citation type="submission" date="2021-03" db="EMBL/GenBank/DDBJ databases">
        <authorList>
            <person name="Tagirdzhanova G."/>
        </authorList>
    </citation>
    <scope>NUCLEOTIDE SEQUENCE</scope>
</reference>
<proteinExistence type="predicted"/>
<sequence length="264" mass="28537">MFAREAIPDESTHLDPWSDDYKLLRRHARPYPQVNIDEDFEIPRLYVRAPGRASKQRAGNQAGGGNFRKQNKVASNPSAGHQVKPPLAPQGESPGSGPKSTKTSTKDTPPMVRQNYNWPPPGYDRMNTAEKRVAAMKARQQGPKSESTIRSPAPGSFVRGMTAKFEHSISGSPLTRQVLSQNYAEAANAVPKKDIERPTPISHQPHAPGSGASSWASLSRSSSVGAGTLSRQNSGKSTLSGVHVEKPAASKQEHSDIGDGWTEL</sequence>